<keyword evidence="2" id="KW-1185">Reference proteome</keyword>
<dbReference type="EMBL" id="NHRJ02000004">
    <property type="protein sequence ID" value="PZE21012.1"/>
    <property type="molecule type" value="Genomic_DNA"/>
</dbReference>
<sequence length="64" mass="6554">MPRHRAGYGTGGPAVALAGGAGTAVLAQCRGTERATAQADRLWRLQAVLARRCWAHNVARGGGG</sequence>
<proteinExistence type="predicted"/>
<evidence type="ECO:0000313" key="2">
    <source>
        <dbReference type="Proteomes" id="UP000214746"/>
    </source>
</evidence>
<comment type="caution">
    <text evidence="1">The sequence shown here is derived from an EMBL/GenBank/DDBJ whole genome shotgun (WGS) entry which is preliminary data.</text>
</comment>
<dbReference type="AlphaFoldDB" id="A0A2W1NZV8"/>
<dbReference type="Proteomes" id="UP000214746">
    <property type="component" value="Unassembled WGS sequence"/>
</dbReference>
<name>A0A2W1NZV8_PAEXE</name>
<protein>
    <submittedName>
        <fullName evidence="1">Uncharacterized protein</fullName>
    </submittedName>
</protein>
<gene>
    <name evidence="1" type="ORF">CBW46_010025</name>
</gene>
<reference evidence="1" key="1">
    <citation type="submission" date="2018-06" db="EMBL/GenBank/DDBJ databases">
        <title>Paenibacillus xerothermodurans sp. nov. an extremely dry heat resistant spore forming bacterium isolated from the soil of Cape Canaveral, Florida.</title>
        <authorList>
            <person name="Seuylemezian A."/>
            <person name="Kaur N."/>
            <person name="Patil P."/>
            <person name="Patil P."/>
            <person name="Mayilraj S."/>
            <person name="Vaishampayan P."/>
        </authorList>
    </citation>
    <scope>NUCLEOTIDE SEQUENCE [LARGE SCALE GENOMIC DNA]</scope>
    <source>
        <strain evidence="1">ATCC 27380</strain>
    </source>
</reference>
<accession>A0A2W1NZV8</accession>
<evidence type="ECO:0000313" key="1">
    <source>
        <dbReference type="EMBL" id="PZE21012.1"/>
    </source>
</evidence>
<organism evidence="1 2">
    <name type="scientific">Paenibacillus xerothermodurans</name>
    <dbReference type="NCBI Taxonomy" id="1977292"/>
    <lineage>
        <taxon>Bacteria</taxon>
        <taxon>Bacillati</taxon>
        <taxon>Bacillota</taxon>
        <taxon>Bacilli</taxon>
        <taxon>Bacillales</taxon>
        <taxon>Paenibacillaceae</taxon>
        <taxon>Paenibacillus</taxon>
    </lineage>
</organism>